<keyword evidence="1" id="KW-0560">Oxidoreductase</keyword>
<dbReference type="EMBL" id="JADIKE010000027">
    <property type="protein sequence ID" value="MBM7124475.1"/>
    <property type="molecule type" value="Genomic_DNA"/>
</dbReference>
<keyword evidence="4" id="KW-1185">Reference proteome</keyword>
<dbReference type="PANTHER" id="PTHR10366">
    <property type="entry name" value="NAD DEPENDENT EPIMERASE/DEHYDRATASE"/>
    <property type="match status" value="1"/>
</dbReference>
<dbReference type="Proteomes" id="UP001430149">
    <property type="component" value="Unassembled WGS sequence"/>
</dbReference>
<proteinExistence type="predicted"/>
<evidence type="ECO:0000256" key="1">
    <source>
        <dbReference type="ARBA" id="ARBA00023002"/>
    </source>
</evidence>
<dbReference type="InterPro" id="IPR050425">
    <property type="entry name" value="NAD(P)_dehydrat-like"/>
</dbReference>
<dbReference type="PANTHER" id="PTHR10366:SF812">
    <property type="entry name" value="VPS9 DOMAIN-CONTAINING PROTEIN"/>
    <property type="match status" value="1"/>
</dbReference>
<gene>
    <name evidence="3" type="ORF">ISP19_03705</name>
</gene>
<evidence type="ECO:0000313" key="4">
    <source>
        <dbReference type="Proteomes" id="UP001430149"/>
    </source>
</evidence>
<comment type="caution">
    <text evidence="3">The sequence shown here is derived from an EMBL/GenBank/DDBJ whole genome shotgun (WGS) entry which is preliminary data.</text>
</comment>
<dbReference type="Pfam" id="PF01370">
    <property type="entry name" value="Epimerase"/>
    <property type="match status" value="1"/>
</dbReference>
<feature type="domain" description="NAD-dependent epimerase/dehydratase" evidence="2">
    <location>
        <begin position="13"/>
        <end position="251"/>
    </location>
</feature>
<dbReference type="RefSeq" id="WP_204680000.1">
    <property type="nucleotide sequence ID" value="NZ_BSNR01000017.1"/>
</dbReference>
<accession>A0ABS2K091</accession>
<protein>
    <submittedName>
        <fullName evidence="3">NAD-dependent epimerase/dehydratase family protein</fullName>
    </submittedName>
</protein>
<evidence type="ECO:0000259" key="2">
    <source>
        <dbReference type="Pfam" id="PF01370"/>
    </source>
</evidence>
<sequence length="357" mass="39011">MSQTILIETTAPVMVTGATGYVAGWIVKELLDAGLTVHAPVRNPDDAAKVDHLRQLAAASKGHIKFFKADLLDVGSYHDAMAGCEVVFHTASPFKIDVKDPQKELVDPALLGTRNVLEEANRTPSVKRVVLTSSCAAIYGDNADLLATPNGVFTEEIWNTSSSLQHNPYSYSKTVAEKEAWSIARAQARWNLVVVNPSLVIGPSLNPDPTSESFAMVKQMGDGTLRMGAPRWGFGVVDVRDLGKAHLAAAFVPTAAGRHIINGHNTDLLELAKLLLPKYGRSYPIPPRAMPKWMLWMIGPMAGGGMTRRAISRNVDLPWKGDNRRGVRELGLEYRPLQTSMNDMFQQMIDRGVFAKA</sequence>
<evidence type="ECO:0000313" key="3">
    <source>
        <dbReference type="EMBL" id="MBM7124475.1"/>
    </source>
</evidence>
<organism evidence="3 4">
    <name type="scientific">Dyella flava</name>
    <dbReference type="NCBI Taxonomy" id="1920170"/>
    <lineage>
        <taxon>Bacteria</taxon>
        <taxon>Pseudomonadati</taxon>
        <taxon>Pseudomonadota</taxon>
        <taxon>Gammaproteobacteria</taxon>
        <taxon>Lysobacterales</taxon>
        <taxon>Rhodanobacteraceae</taxon>
        <taxon>Dyella</taxon>
    </lineage>
</organism>
<dbReference type="InterPro" id="IPR001509">
    <property type="entry name" value="Epimerase_deHydtase"/>
</dbReference>
<dbReference type="InterPro" id="IPR036291">
    <property type="entry name" value="NAD(P)-bd_dom_sf"/>
</dbReference>
<name>A0ABS2K091_9GAMM</name>
<reference evidence="3" key="1">
    <citation type="submission" date="2020-10" db="EMBL/GenBank/DDBJ databases">
        <title>Phylogeny of dyella-like bacteria.</title>
        <authorList>
            <person name="Fu J."/>
        </authorList>
    </citation>
    <scope>NUCLEOTIDE SEQUENCE</scope>
    <source>
        <strain evidence="3">DHOC52</strain>
    </source>
</reference>
<dbReference type="SUPFAM" id="SSF51735">
    <property type="entry name" value="NAD(P)-binding Rossmann-fold domains"/>
    <property type="match status" value="1"/>
</dbReference>
<dbReference type="Gene3D" id="3.40.50.720">
    <property type="entry name" value="NAD(P)-binding Rossmann-like Domain"/>
    <property type="match status" value="1"/>
</dbReference>